<reference evidence="2" key="1">
    <citation type="submission" date="2021-02" db="EMBL/GenBank/DDBJ databases">
        <authorList>
            <person name="Nowell W R."/>
        </authorList>
    </citation>
    <scope>NUCLEOTIDE SEQUENCE</scope>
</reference>
<feature type="region of interest" description="Disordered" evidence="1">
    <location>
        <begin position="58"/>
        <end position="110"/>
    </location>
</feature>
<organism evidence="2 3">
    <name type="scientific">Adineta steineri</name>
    <dbReference type="NCBI Taxonomy" id="433720"/>
    <lineage>
        <taxon>Eukaryota</taxon>
        <taxon>Metazoa</taxon>
        <taxon>Spiralia</taxon>
        <taxon>Gnathifera</taxon>
        <taxon>Rotifera</taxon>
        <taxon>Eurotatoria</taxon>
        <taxon>Bdelloidea</taxon>
        <taxon>Adinetida</taxon>
        <taxon>Adinetidae</taxon>
        <taxon>Adineta</taxon>
    </lineage>
</organism>
<sequence>MGNCNLNSKLLTDIQKNDDVTGKSNNVPLSTGFNQQKCHCQHSINVTSEIGTSEVQLVISPTRPSRRGLSNASNDGDFEDVSYKKSKQINNQSGSTIRPQLLHHHNGDDTVNDNVKMNLNVNNHVTTTSSVISNNFPTGHNQQQPLLTTASARYALTRFPFPPHIVRFKSTNVSITHFKAEVIKHYKSNYNLNIEIINCRKIDNKLVYVNYICYEIEEYIAPVNVLVCSKCCSIGHFRRQCTEQDETCKSCGQSFKDLKMHHCSSIIKCKHCNGDHLSNSIKCPVIKTFRADLTKKLMNINNNVTSYSSSIAANIANNNKSQHINNDFPRTAAPWATSSNPMDLKLNTLISGLSQVNETLSNLYVTNQGFQQFMIEKNENDIRINNKMDQDVMVLNEKVNDLDKLMKSNDGIFKQFLFPMLDDILKFIDTKNVGRGGKTVDPDLKSKIDHFRNQMSDVMEGKSFI</sequence>
<accession>A0A814G8E9</accession>
<protein>
    <recommendedName>
        <fullName evidence="4">CCHC-type domain-containing protein</fullName>
    </recommendedName>
</protein>
<dbReference type="Proteomes" id="UP000663891">
    <property type="component" value="Unassembled WGS sequence"/>
</dbReference>
<evidence type="ECO:0008006" key="4">
    <source>
        <dbReference type="Google" id="ProtNLM"/>
    </source>
</evidence>
<dbReference type="AlphaFoldDB" id="A0A814G8E9"/>
<evidence type="ECO:0000313" key="3">
    <source>
        <dbReference type="Proteomes" id="UP000663891"/>
    </source>
</evidence>
<evidence type="ECO:0000256" key="1">
    <source>
        <dbReference type="SAM" id="MobiDB-lite"/>
    </source>
</evidence>
<comment type="caution">
    <text evidence="2">The sequence shown here is derived from an EMBL/GenBank/DDBJ whole genome shotgun (WGS) entry which is preliminary data.</text>
</comment>
<name>A0A814G8E9_9BILA</name>
<gene>
    <name evidence="2" type="ORF">VCS650_LOCUS14219</name>
</gene>
<evidence type="ECO:0000313" key="2">
    <source>
        <dbReference type="EMBL" id="CAF0991408.1"/>
    </source>
</evidence>
<feature type="compositionally biased region" description="Polar residues" evidence="1">
    <location>
        <begin position="88"/>
        <end position="98"/>
    </location>
</feature>
<proteinExistence type="predicted"/>
<dbReference type="OrthoDB" id="10042529at2759"/>
<dbReference type="EMBL" id="CAJNON010000118">
    <property type="protein sequence ID" value="CAF0991408.1"/>
    <property type="molecule type" value="Genomic_DNA"/>
</dbReference>